<evidence type="ECO:0000313" key="2">
    <source>
        <dbReference type="EMBL" id="AXF23940.1"/>
    </source>
</evidence>
<dbReference type="AlphaFoldDB" id="A0A2Z5N414"/>
<protein>
    <submittedName>
        <fullName evidence="2">Uncharacterized protein</fullName>
    </submittedName>
</protein>
<dbReference type="RefSeq" id="WP_114180335.1">
    <property type="nucleotide sequence ID" value="NZ_CP024903.1"/>
</dbReference>
<organism evidence="2 3">
    <name type="scientific">Burkholderia pyrrocinia</name>
    <name type="common">Pseudomonas pyrrocinia</name>
    <dbReference type="NCBI Taxonomy" id="60550"/>
    <lineage>
        <taxon>Bacteria</taxon>
        <taxon>Pseudomonadati</taxon>
        <taxon>Pseudomonadota</taxon>
        <taxon>Betaproteobacteria</taxon>
        <taxon>Burkholderiales</taxon>
        <taxon>Burkholderiaceae</taxon>
        <taxon>Burkholderia</taxon>
        <taxon>Burkholderia cepacia complex</taxon>
    </lineage>
</organism>
<proteinExistence type="predicted"/>
<dbReference type="EMBL" id="CP024903">
    <property type="protein sequence ID" value="AXF23940.1"/>
    <property type="molecule type" value="Genomic_DNA"/>
</dbReference>
<dbReference type="Proteomes" id="UP000253104">
    <property type="component" value="Chromosome mHSR5_B"/>
</dbReference>
<dbReference type="SUPFAM" id="SSF63829">
    <property type="entry name" value="Calcium-dependent phosphotriesterase"/>
    <property type="match status" value="1"/>
</dbReference>
<evidence type="ECO:0000313" key="3">
    <source>
        <dbReference type="Proteomes" id="UP000253104"/>
    </source>
</evidence>
<feature type="region of interest" description="Disordered" evidence="1">
    <location>
        <begin position="276"/>
        <end position="306"/>
    </location>
</feature>
<evidence type="ECO:0000256" key="1">
    <source>
        <dbReference type="SAM" id="MobiDB-lite"/>
    </source>
</evidence>
<feature type="compositionally biased region" description="Pro residues" evidence="1">
    <location>
        <begin position="282"/>
        <end position="300"/>
    </location>
</feature>
<dbReference type="OrthoDB" id="9134438at2"/>
<sequence>MIQELGQQALAVAADVANLGRNRPRSVGAVHYGPDGASVATTGQASYADVSDAGGTIRYAASLAGGAPHSTSDIVIDAQGRAVSSATRLLTADGTLRRTVQGIYRALVLDPAGWPTDGVARFSLAGPDGSPSHVAEMTYANERPAHYSLVNHASGGKGAIAGRLQIDFANAVLVGTRLAGGELAIVRQVGPALTLASTARSILTAHGTPGRLLAINYAKDGATVRQRVESDYGGVVFDARGKILDGHLLVALQPAGSDTQVVTLFRFANGKLTSTRVLKPGDPVPPPREAAPAKPVPGPWQPTRAPDRTRRAFRADGSLAQVRDEWMSSGGAAPWRSLVTGFATDGRTAVRVTDVDYRAAQFATDGQPSGGTIISTRFEGGVRSSTTHVVY</sequence>
<gene>
    <name evidence="2" type="ORF">CUJ89_26615</name>
</gene>
<name>A0A2Z5N414_BURPY</name>
<reference evidence="2 3" key="1">
    <citation type="journal article" date="2018" name="ISME J.">
        <title>Involvement of Burkholderiaceae and sulfurous volatiles in disease-suppressive soils.</title>
        <authorList>
            <person name="Carrion V.J."/>
            <person name="Cordovez V."/>
            <person name="Tyc O."/>
            <person name="Etalo D.W."/>
            <person name="de Bruijn I."/>
            <person name="de Jager V.C."/>
            <person name="Medema M.H."/>
            <person name="Eberl L."/>
            <person name="Raaijmakers J.M."/>
        </authorList>
    </citation>
    <scope>NUCLEOTIDE SEQUENCE [LARGE SCALE GENOMIC DNA]</scope>
    <source>
        <strain evidence="3">mHSR5</strain>
    </source>
</reference>
<accession>A0A2Z5N414</accession>